<dbReference type="GeneID" id="77847401"/>
<dbReference type="Pfam" id="PF18174">
    <property type="entry name" value="HU-CCDC81_bac_1"/>
    <property type="match status" value="1"/>
</dbReference>
<dbReference type="eggNOG" id="COG3147">
    <property type="taxonomic scope" value="Bacteria"/>
</dbReference>
<dbReference type="HOGENOM" id="CLU_061747_1_0_10"/>
<comment type="caution">
    <text evidence="2">The sequence shown here is derived from an EMBL/GenBank/DDBJ whole genome shotgun (WGS) entry which is preliminary data.</text>
</comment>
<proteinExistence type="predicted"/>
<sequence length="331" mass="36920">MIGLVRHIEYLLLHNDDVFIPGLGRFTVLRDEAKIQSGGTSFLPPVRKVAFESVATGDSGLLVRSVMRAGFISWNEAVEAIAEEVESVYKHLEQGGDYGFGRLGRLVLVDGNVCFQPQENNSIENPRFGFSPLEIAPREEDAEDREIPTVGDEKVRDRVYISFHRRTVRAAAVAAAIIVFLLMLSKPINTPDTTANYAGLLSAELFGQTDTTTDEAVVNDFESVLGIDEMPDTIAAGEEDVLETAVHDIEIARNTYYIIVASLPSKQMAEKQIECFHRQGVSADLQIYETARKSRLYVASFDDFDEARRYHSRLVQEQPLFANAWIMRAGN</sequence>
<dbReference type="InterPro" id="IPR040495">
    <property type="entry name" value="HU-CCDC81_bac_1"/>
</dbReference>
<protein>
    <recommendedName>
        <fullName evidence="1">SPOR domain-containing protein</fullName>
    </recommendedName>
</protein>
<dbReference type="InterPro" id="IPR041268">
    <property type="entry name" value="HU-CCDC81_bac_2"/>
</dbReference>
<dbReference type="InterPro" id="IPR007730">
    <property type="entry name" value="SPOR-like_dom"/>
</dbReference>
<keyword evidence="3" id="KW-1185">Reference proteome</keyword>
<dbReference type="GO" id="GO:0042834">
    <property type="term" value="F:peptidoglycan binding"/>
    <property type="evidence" value="ECO:0007669"/>
    <property type="project" value="InterPro"/>
</dbReference>
<evidence type="ECO:0000313" key="3">
    <source>
        <dbReference type="Proteomes" id="UP000006044"/>
    </source>
</evidence>
<feature type="domain" description="SPOR" evidence="1">
    <location>
        <begin position="250"/>
        <end position="329"/>
    </location>
</feature>
<dbReference type="Pfam" id="PF18175">
    <property type="entry name" value="HU-CCDC81_bac_2"/>
    <property type="match status" value="1"/>
</dbReference>
<evidence type="ECO:0000313" key="2">
    <source>
        <dbReference type="EMBL" id="EJZ65853.1"/>
    </source>
</evidence>
<dbReference type="PROSITE" id="PS51724">
    <property type="entry name" value="SPOR"/>
    <property type="match status" value="1"/>
</dbReference>
<name>K0X3D9_9BACT</name>
<evidence type="ECO:0000259" key="1">
    <source>
        <dbReference type="PROSITE" id="PS51724"/>
    </source>
</evidence>
<dbReference type="EMBL" id="ADLE01000001">
    <property type="protein sequence ID" value="EJZ65853.1"/>
    <property type="molecule type" value="Genomic_DNA"/>
</dbReference>
<dbReference type="AlphaFoldDB" id="K0X3D9"/>
<reference evidence="2 3" key="1">
    <citation type="submission" date="2012-08" db="EMBL/GenBank/DDBJ databases">
        <title>The Genome Sequence of Barnesiella intestinihominis YIT 11860.</title>
        <authorList>
            <consortium name="The Broad Institute Genome Sequencing Platform"/>
            <person name="Earl A."/>
            <person name="Ward D."/>
            <person name="Feldgarden M."/>
            <person name="Gevers D."/>
            <person name="Morotomi M."/>
            <person name="Walker B."/>
            <person name="Young S.K."/>
            <person name="Zeng Q."/>
            <person name="Gargeya S."/>
            <person name="Fitzgerald M."/>
            <person name="Haas B."/>
            <person name="Abouelleil A."/>
            <person name="Alvarado L."/>
            <person name="Arachchi H.M."/>
            <person name="Berlin A.M."/>
            <person name="Chapman S.B."/>
            <person name="Goldberg J."/>
            <person name="Griggs A."/>
            <person name="Gujja S."/>
            <person name="Hansen M."/>
            <person name="Howarth C."/>
            <person name="Imamovic A."/>
            <person name="Larimer J."/>
            <person name="McCowen C."/>
            <person name="Montmayeur A."/>
            <person name="Murphy C."/>
            <person name="Neiman D."/>
            <person name="Pearson M."/>
            <person name="Priest M."/>
            <person name="Roberts A."/>
            <person name="Saif S."/>
            <person name="Shea T."/>
            <person name="Sisk P."/>
            <person name="Sykes S."/>
            <person name="Wortman J."/>
            <person name="Nusbaum C."/>
            <person name="Birren B."/>
        </authorList>
    </citation>
    <scope>NUCLEOTIDE SEQUENCE [LARGE SCALE GENOMIC DNA]</scope>
    <source>
        <strain evidence="2 3">YIT 11860</strain>
    </source>
</reference>
<dbReference type="Proteomes" id="UP000006044">
    <property type="component" value="Unassembled WGS sequence"/>
</dbReference>
<accession>K0X3D9</accession>
<gene>
    <name evidence="2" type="ORF">HMPREF9448_00022</name>
</gene>
<organism evidence="2 3">
    <name type="scientific">Barnesiella intestinihominis YIT 11860</name>
    <dbReference type="NCBI Taxonomy" id="742726"/>
    <lineage>
        <taxon>Bacteria</taxon>
        <taxon>Pseudomonadati</taxon>
        <taxon>Bacteroidota</taxon>
        <taxon>Bacteroidia</taxon>
        <taxon>Bacteroidales</taxon>
        <taxon>Barnesiellaceae</taxon>
        <taxon>Barnesiella</taxon>
    </lineage>
</organism>
<dbReference type="STRING" id="742726.HMPREF9448_00022"/>
<dbReference type="RefSeq" id="WP_008860657.1">
    <property type="nucleotide sequence ID" value="NZ_CAXSYG010000002.1"/>
</dbReference>
<dbReference type="OrthoDB" id="653949at2"/>